<proteinExistence type="predicted"/>
<reference evidence="4" key="1">
    <citation type="journal article" date="2019" name="Int. J. Syst. Evol. Microbiol.">
        <title>The Global Catalogue of Microorganisms (GCM) 10K type strain sequencing project: providing services to taxonomists for standard genome sequencing and annotation.</title>
        <authorList>
            <consortium name="The Broad Institute Genomics Platform"/>
            <consortium name="The Broad Institute Genome Sequencing Center for Infectious Disease"/>
            <person name="Wu L."/>
            <person name="Ma J."/>
        </authorList>
    </citation>
    <scope>NUCLEOTIDE SEQUENCE [LARGE SCALE GENOMIC DNA]</scope>
    <source>
        <strain evidence="4">JCM 4524</strain>
    </source>
</reference>
<sequence>MWWGVAAALLANVLYSTGFVLEKRALAAMPSVSVREPARLLRLVLGSPLWIGGSLALASGFGAQLVVYCTLPIAAAQGIFVSGLVILVLLSSVLLGEETSGRERYALGAILAALLMVVLSLNERSDTVSRSAPVSMILLVCLPTLAMGVWLYGSAEHRARRRHRMPTTGVEYGVAVGLLYGVSSLAIKGVSSYLTASGLGGAVLDLLVSPYPYILMFTGAFGLIMSQAALQRCRASLIVPVCTTVTCLFTAVLGTLAFGEALPEDPVRLALRLGGTALAVSVLLAMPKHDPPAKPEPRPSEPEPPSEPERPSEPEPMSESEPTSESERPSEPESPSEPERPPETEPAAEPEHPTPTRELTPP</sequence>
<keyword evidence="2" id="KW-0812">Transmembrane</keyword>
<keyword evidence="4" id="KW-1185">Reference proteome</keyword>
<protein>
    <recommendedName>
        <fullName evidence="5">Magnesium transporter NIPA</fullName>
    </recommendedName>
</protein>
<feature type="transmembrane region" description="Helical" evidence="2">
    <location>
        <begin position="43"/>
        <end position="67"/>
    </location>
</feature>
<feature type="region of interest" description="Disordered" evidence="1">
    <location>
        <begin position="288"/>
        <end position="362"/>
    </location>
</feature>
<feature type="compositionally biased region" description="Basic and acidic residues" evidence="1">
    <location>
        <begin position="288"/>
        <end position="313"/>
    </location>
</feature>
<feature type="transmembrane region" description="Helical" evidence="2">
    <location>
        <begin position="172"/>
        <end position="191"/>
    </location>
</feature>
<evidence type="ECO:0000256" key="2">
    <source>
        <dbReference type="SAM" id="Phobius"/>
    </source>
</evidence>
<name>A0ABP6DJP5_9ACTN</name>
<evidence type="ECO:0000256" key="1">
    <source>
        <dbReference type="SAM" id="MobiDB-lite"/>
    </source>
</evidence>
<gene>
    <name evidence="3" type="ORF">GCM10010307_50140</name>
</gene>
<dbReference type="PANTHER" id="PTHR40761:SF1">
    <property type="entry name" value="CONSERVED INTEGRAL MEMBRANE ALANINE VALINE AND LEUCINE RICH PROTEIN-RELATED"/>
    <property type="match status" value="1"/>
</dbReference>
<keyword evidence="2" id="KW-1133">Transmembrane helix</keyword>
<comment type="caution">
    <text evidence="3">The sequence shown here is derived from an EMBL/GenBank/DDBJ whole genome shotgun (WGS) entry which is preliminary data.</text>
</comment>
<keyword evidence="2" id="KW-0472">Membrane</keyword>
<feature type="compositionally biased region" description="Basic and acidic residues" evidence="1">
    <location>
        <begin position="325"/>
        <end position="355"/>
    </location>
</feature>
<accession>A0ABP6DJP5</accession>
<feature type="transmembrane region" description="Helical" evidence="2">
    <location>
        <begin position="73"/>
        <end position="93"/>
    </location>
</feature>
<dbReference type="Proteomes" id="UP001500151">
    <property type="component" value="Unassembled WGS sequence"/>
</dbReference>
<evidence type="ECO:0000313" key="4">
    <source>
        <dbReference type="Proteomes" id="UP001500151"/>
    </source>
</evidence>
<dbReference type="PANTHER" id="PTHR40761">
    <property type="entry name" value="CONSERVED INTEGRAL MEMBRANE ALANINE VALINE AND LEUCINE RICH PROTEIN-RELATED"/>
    <property type="match status" value="1"/>
</dbReference>
<feature type="transmembrane region" description="Helical" evidence="2">
    <location>
        <begin position="237"/>
        <end position="257"/>
    </location>
</feature>
<feature type="transmembrane region" description="Helical" evidence="2">
    <location>
        <begin position="211"/>
        <end position="230"/>
    </location>
</feature>
<feature type="transmembrane region" description="Helical" evidence="2">
    <location>
        <begin position="134"/>
        <end position="152"/>
    </location>
</feature>
<evidence type="ECO:0000313" key="3">
    <source>
        <dbReference type="EMBL" id="GAA2645416.1"/>
    </source>
</evidence>
<evidence type="ECO:0008006" key="5">
    <source>
        <dbReference type="Google" id="ProtNLM"/>
    </source>
</evidence>
<dbReference type="EMBL" id="BAAASJ010000060">
    <property type="protein sequence ID" value="GAA2645416.1"/>
    <property type="molecule type" value="Genomic_DNA"/>
</dbReference>
<organism evidence="3 4">
    <name type="scientific">Streptomyces vastus</name>
    <dbReference type="NCBI Taxonomy" id="285451"/>
    <lineage>
        <taxon>Bacteria</taxon>
        <taxon>Bacillati</taxon>
        <taxon>Actinomycetota</taxon>
        <taxon>Actinomycetes</taxon>
        <taxon>Kitasatosporales</taxon>
        <taxon>Streptomycetaceae</taxon>
        <taxon>Streptomyces</taxon>
    </lineage>
</organism>
<feature type="transmembrane region" description="Helical" evidence="2">
    <location>
        <begin position="6"/>
        <end position="22"/>
    </location>
</feature>
<dbReference type="RefSeq" id="WP_344393042.1">
    <property type="nucleotide sequence ID" value="NZ_BAAASJ010000060.1"/>
</dbReference>
<feature type="transmembrane region" description="Helical" evidence="2">
    <location>
        <begin position="105"/>
        <end position="122"/>
    </location>
</feature>